<dbReference type="EMBL" id="JSVC01000037">
    <property type="protein sequence ID" value="KIC91982.1"/>
    <property type="molecule type" value="Genomic_DNA"/>
</dbReference>
<dbReference type="AlphaFoldDB" id="A0A0C1KW83"/>
<sequence length="248" mass="28596">MFTSKQQLSGGMGVDPEIAAFFVDRKVPSGNMYWKGRYLYVARGTGYLFIPLFFDLQWKAGIEKEFLLNEEYVGLMEQILHQAACYEFGDLDFDSHIRNIDQLIAPHSRQQWLLEGLRTYFSRKPLVTDGELGTSNSALNRGDALLYLLTVPDVPADIIRKTIDYWYLLVPSFLLMDDIMDLKEDQEKNEESSMWHYGFDAAGVRAAVSEVESNFARLEEVNPLLGQFFRSTLEQKKQTPYFQTILND</sequence>
<dbReference type="RefSeq" id="WP_039144181.1">
    <property type="nucleotide sequence ID" value="NZ_JSVC01000037.1"/>
</dbReference>
<dbReference type="STRING" id="1349421.OI18_22140"/>
<protein>
    <submittedName>
        <fullName evidence="1">Uncharacterized protein</fullName>
    </submittedName>
</protein>
<dbReference type="OrthoDB" id="664982at2"/>
<evidence type="ECO:0000313" key="2">
    <source>
        <dbReference type="Proteomes" id="UP000031408"/>
    </source>
</evidence>
<reference evidence="1 2" key="1">
    <citation type="submission" date="2014-11" db="EMBL/GenBank/DDBJ databases">
        <title>Genome sequence of Flavihumibacter solisilvae 3-3.</title>
        <authorList>
            <person name="Zhou G."/>
            <person name="Li M."/>
            <person name="Wang G."/>
        </authorList>
    </citation>
    <scope>NUCLEOTIDE SEQUENCE [LARGE SCALE GENOMIC DNA]</scope>
    <source>
        <strain evidence="1 2">3-3</strain>
    </source>
</reference>
<evidence type="ECO:0000313" key="1">
    <source>
        <dbReference type="EMBL" id="KIC91982.1"/>
    </source>
</evidence>
<name>A0A0C1KW83_9BACT</name>
<proteinExistence type="predicted"/>
<accession>A0A0C1KW83</accession>
<keyword evidence="2" id="KW-1185">Reference proteome</keyword>
<dbReference type="Proteomes" id="UP000031408">
    <property type="component" value="Unassembled WGS sequence"/>
</dbReference>
<gene>
    <name evidence="1" type="ORF">OI18_22140</name>
</gene>
<comment type="caution">
    <text evidence="1">The sequence shown here is derived from an EMBL/GenBank/DDBJ whole genome shotgun (WGS) entry which is preliminary data.</text>
</comment>
<organism evidence="1 2">
    <name type="scientific">Flavihumibacter solisilvae</name>
    <dbReference type="NCBI Taxonomy" id="1349421"/>
    <lineage>
        <taxon>Bacteria</taxon>
        <taxon>Pseudomonadati</taxon>
        <taxon>Bacteroidota</taxon>
        <taxon>Chitinophagia</taxon>
        <taxon>Chitinophagales</taxon>
        <taxon>Chitinophagaceae</taxon>
        <taxon>Flavihumibacter</taxon>
    </lineage>
</organism>